<dbReference type="WBParaSite" id="nRc.2.0.1.t33961-RA">
    <property type="protein sequence ID" value="nRc.2.0.1.t33961-RA"/>
    <property type="gene ID" value="nRc.2.0.1.g33961"/>
</dbReference>
<protein>
    <submittedName>
        <fullName evidence="3">Uncharacterized protein</fullName>
    </submittedName>
</protein>
<evidence type="ECO:0000313" key="3">
    <source>
        <dbReference type="WBParaSite" id="nRc.2.0.1.t33961-RA"/>
    </source>
</evidence>
<organism evidence="2 3">
    <name type="scientific">Romanomermis culicivorax</name>
    <name type="common">Nematode worm</name>
    <dbReference type="NCBI Taxonomy" id="13658"/>
    <lineage>
        <taxon>Eukaryota</taxon>
        <taxon>Metazoa</taxon>
        <taxon>Ecdysozoa</taxon>
        <taxon>Nematoda</taxon>
        <taxon>Enoplea</taxon>
        <taxon>Dorylaimia</taxon>
        <taxon>Mermithida</taxon>
        <taxon>Mermithoidea</taxon>
        <taxon>Mermithidae</taxon>
        <taxon>Romanomermis</taxon>
    </lineage>
</organism>
<proteinExistence type="predicted"/>
<dbReference type="Proteomes" id="UP000887565">
    <property type="component" value="Unplaced"/>
</dbReference>
<feature type="compositionally biased region" description="Low complexity" evidence="1">
    <location>
        <begin position="24"/>
        <end position="37"/>
    </location>
</feature>
<evidence type="ECO:0000313" key="2">
    <source>
        <dbReference type="Proteomes" id="UP000887565"/>
    </source>
</evidence>
<feature type="region of interest" description="Disordered" evidence="1">
    <location>
        <begin position="20"/>
        <end position="47"/>
    </location>
</feature>
<evidence type="ECO:0000256" key="1">
    <source>
        <dbReference type="SAM" id="MobiDB-lite"/>
    </source>
</evidence>
<reference evidence="3" key="1">
    <citation type="submission" date="2022-11" db="UniProtKB">
        <authorList>
            <consortium name="WormBaseParasite"/>
        </authorList>
    </citation>
    <scope>IDENTIFICATION</scope>
</reference>
<dbReference type="AlphaFoldDB" id="A0A915K5G4"/>
<sequence>MKFFVKCIDAKDRIPSLAGRGAETENSLENLRNSNLEAKNEEPSQKMTKLEKNLRKMTRILKKLEKIRRKLKNL</sequence>
<feature type="compositionally biased region" description="Basic and acidic residues" evidence="1">
    <location>
        <begin position="38"/>
        <end position="47"/>
    </location>
</feature>
<accession>A0A915K5G4</accession>
<keyword evidence="2" id="KW-1185">Reference proteome</keyword>
<name>A0A915K5G4_ROMCU</name>